<proteinExistence type="predicted"/>
<dbReference type="AlphaFoldDB" id="A0AA97PQL6"/>
<sequence>MIVTDASPQKYWSNLFFYGQAAHIFAELVGPVMGPALIENSLWQPLLLGLGQPLSFLQGLCATDNLNRRPAARKPVRLKKARTLPLSKGLCSLAAESRSYNGMLCHSGCGPKHTYGGNR</sequence>
<dbReference type="EMBL" id="JH792938">
    <property type="protein sequence ID" value="ELQ43088.1"/>
    <property type="molecule type" value="Genomic_DNA"/>
</dbReference>
<dbReference type="Proteomes" id="UP000011086">
    <property type="component" value="Unassembled WGS sequence"/>
</dbReference>
<name>A0AA97PQL6_PYRO3</name>
<accession>A0AA97PQL6</accession>
<reference evidence="1" key="1">
    <citation type="journal article" date="2012" name="PLoS Genet.">
        <title>Comparative analysis of the genomes of two field isolates of the rice blast fungus Magnaporthe oryzae.</title>
        <authorList>
            <person name="Xue M."/>
            <person name="Yang J."/>
            <person name="Li Z."/>
            <person name="Hu S."/>
            <person name="Yao N."/>
            <person name="Dean R.A."/>
            <person name="Zhao W."/>
            <person name="Shen M."/>
            <person name="Zhang H."/>
            <person name="Li C."/>
            <person name="Liu L."/>
            <person name="Cao L."/>
            <person name="Xu X."/>
            <person name="Xing Y."/>
            <person name="Hsiang T."/>
            <person name="Zhang Z."/>
            <person name="Xu J.R."/>
            <person name="Peng Y.L."/>
        </authorList>
    </citation>
    <scope>NUCLEOTIDE SEQUENCE</scope>
    <source>
        <strain evidence="1">Y34</strain>
    </source>
</reference>
<evidence type="ECO:0000313" key="1">
    <source>
        <dbReference type="EMBL" id="ELQ43088.1"/>
    </source>
</evidence>
<protein>
    <submittedName>
        <fullName evidence="1">Uncharacterized protein</fullName>
    </submittedName>
</protein>
<gene>
    <name evidence="1" type="ORF">OOU_Y34scaffold00174g53</name>
</gene>
<organism evidence="1">
    <name type="scientific">Pyricularia oryzae (strain Y34)</name>
    <name type="common">Rice blast fungus</name>
    <name type="synonym">Magnaporthe oryzae</name>
    <dbReference type="NCBI Taxonomy" id="1143189"/>
    <lineage>
        <taxon>Eukaryota</taxon>
        <taxon>Fungi</taxon>
        <taxon>Dikarya</taxon>
        <taxon>Ascomycota</taxon>
        <taxon>Pezizomycotina</taxon>
        <taxon>Sordariomycetes</taxon>
        <taxon>Sordariomycetidae</taxon>
        <taxon>Magnaporthales</taxon>
        <taxon>Pyriculariaceae</taxon>
        <taxon>Pyricularia</taxon>
    </lineage>
</organism>